<evidence type="ECO:0008006" key="3">
    <source>
        <dbReference type="Google" id="ProtNLM"/>
    </source>
</evidence>
<dbReference type="GO" id="GO:0008270">
    <property type="term" value="F:zinc ion binding"/>
    <property type="evidence" value="ECO:0007669"/>
    <property type="project" value="InterPro"/>
</dbReference>
<dbReference type="AlphaFoldDB" id="A0A4Y7UHM8"/>
<dbReference type="SUPFAM" id="SSF56731">
    <property type="entry name" value="DNA primase core"/>
    <property type="match status" value="1"/>
</dbReference>
<dbReference type="InterPro" id="IPR034154">
    <property type="entry name" value="TOPRIM_DnaG/twinkle"/>
</dbReference>
<dbReference type="GO" id="GO:0003677">
    <property type="term" value="F:DNA binding"/>
    <property type="evidence" value="ECO:0007669"/>
    <property type="project" value="InterPro"/>
</dbReference>
<gene>
    <name evidence="1" type="ORF">D0809_02890</name>
</gene>
<comment type="caution">
    <text evidence="1">The sequence shown here is derived from an EMBL/GenBank/DDBJ whole genome shotgun (WGS) entry which is preliminary data.</text>
</comment>
<dbReference type="Pfam" id="PF13155">
    <property type="entry name" value="Toprim_2"/>
    <property type="match status" value="1"/>
</dbReference>
<protein>
    <recommendedName>
        <fullName evidence="3">Toprim domain-containing protein</fullName>
    </recommendedName>
</protein>
<dbReference type="Proteomes" id="UP000298340">
    <property type="component" value="Unassembled WGS sequence"/>
</dbReference>
<dbReference type="Gene3D" id="3.90.580.10">
    <property type="entry name" value="Zinc finger, CHC2-type domain"/>
    <property type="match status" value="1"/>
</dbReference>
<name>A0A4Y7UHM8_9FLAO</name>
<dbReference type="SUPFAM" id="SSF57783">
    <property type="entry name" value="Zinc beta-ribbon"/>
    <property type="match status" value="1"/>
</dbReference>
<organism evidence="1 2">
    <name type="scientific">Flavobacterium circumlabens</name>
    <dbReference type="NCBI Taxonomy" id="2133765"/>
    <lineage>
        <taxon>Bacteria</taxon>
        <taxon>Pseudomonadati</taxon>
        <taxon>Bacteroidota</taxon>
        <taxon>Flavobacteriia</taxon>
        <taxon>Flavobacteriales</taxon>
        <taxon>Flavobacteriaceae</taxon>
        <taxon>Flavobacterium</taxon>
    </lineage>
</organism>
<dbReference type="GO" id="GO:0006260">
    <property type="term" value="P:DNA replication"/>
    <property type="evidence" value="ECO:0007669"/>
    <property type="project" value="InterPro"/>
</dbReference>
<dbReference type="Gene3D" id="3.40.1360.10">
    <property type="match status" value="1"/>
</dbReference>
<reference evidence="1 2" key="1">
    <citation type="journal article" date="2018" name="Syst. Appl. Microbiol.">
        <title>Flavobacterium circumlabens sp. nov. and Flavobacterium cupreum sp. nov., two psychrotrophic species isolated from Antarctic environmental samples.</title>
        <authorList>
            <person name="Kralova S."/>
            <person name="Busse H.J."/>
            <person name="Svec P."/>
            <person name="Maslanova I."/>
            <person name="Stankova E."/>
            <person name="Bartak M."/>
            <person name="Sedlacek I."/>
        </authorList>
    </citation>
    <scope>NUCLEOTIDE SEQUENCE [LARGE SCALE GENOMIC DNA]</scope>
    <source>
        <strain evidence="1 2">CCM 8828</strain>
    </source>
</reference>
<dbReference type="CDD" id="cd01029">
    <property type="entry name" value="TOPRIM_primases"/>
    <property type="match status" value="1"/>
</dbReference>
<dbReference type="EMBL" id="QWDN01000001">
    <property type="protein sequence ID" value="TEB45963.1"/>
    <property type="molecule type" value="Genomic_DNA"/>
</dbReference>
<accession>A0A4Y7UHM8</accession>
<sequence length="970" mass="111613">MAYKFFNIMTTNILRKDIILQHTTSENIYLKFLNLTEFPKGNISSPFSEDKNASFKLYKNGSFKCFTSGKQGKDVFQFVAYLNNLDNKAQFNEVLKIVAMEMNLPLQHLGNGIATNVATNIAGYKKDVSASKTITLANSSQALEEPLQHSRNDIATFVATEKTPSKLTVSVREFKELDLAYWKNLGVEIAVLDTYKVKSISNYNWPDKKPIYTKNETVAFAYELEGIYKVYVPEQTVFGIKKNVIPHIPDSVFGLEQLGTEKKAIIIICEGEKDTIIATSRGFNAVTFGACNIRPKKEIIKILQSKCNQLFICYDTDDSGINGMNDIVKNHPEITPIYLPKNEAIKGYDLTDYFQEHTAQDFQKIIDLAVKNKAEVQPKKYSEYQFPDEIKEPIEKYIKDIEKYRMFMADNQIWIMQGDIKKNFKCVSNFVVKIIQHMQDEKFPMKLIKIRNVYKQEKIFDVLSDKLNTPQKFDDIVTSHGNYLWSGTPKDFHTLKTYLFDKMGNGKKIDCLGWQKEGDFWIWNNKVNLCDGNQIEIDENGIFKHKNISYYVPSANKVYKENAFKYETQKRVCIKIANVPIETYLSKMFEVHGINSISAMLFTISSIFQDIIEEEIKGFPILFLHGETSSGKDQLANCCQSFFGKPQSAINVEGGVSTAKAHIRELAQFSNIISQFSEYKNGDKQLDGMLKGIWDRNGYKRGTLESNSSTETIPILSSLILTGNHSPDDKALISRLLWIDMSKNVFTDEERQKYNELHDMTEKGISSFTNDLLQYRSVFKDSFKSKFRLYKTSIEAQMPPSSPSRISTNFGVLGATYEIFKDFIIFPFSYKELIRHFVKISEVQMNKFNSASVTNKWWDSFLACIKSNGDNKLEFDRDIKVEGDNLYFNFSNTYTKIQRQWHNQYKESIPSKMTMQESLKKESFFVEVKSSYRFRTGKDGSNTSAYVVAFKKLSIYEEINEQIVFTNTLP</sequence>
<proteinExistence type="predicted"/>
<dbReference type="InterPro" id="IPR036977">
    <property type="entry name" value="DNA_primase_Znf_CHC2"/>
</dbReference>
<evidence type="ECO:0000313" key="2">
    <source>
        <dbReference type="Proteomes" id="UP000298340"/>
    </source>
</evidence>
<evidence type="ECO:0000313" key="1">
    <source>
        <dbReference type="EMBL" id="TEB45963.1"/>
    </source>
</evidence>